<comment type="caution">
    <text evidence="1">The sequence shown here is derived from an EMBL/GenBank/DDBJ whole genome shotgun (WGS) entry which is preliminary data.</text>
</comment>
<organism evidence="1 2">
    <name type="scientific">Solimonas terrae</name>
    <dbReference type="NCBI Taxonomy" id="1396819"/>
    <lineage>
        <taxon>Bacteria</taxon>
        <taxon>Pseudomonadati</taxon>
        <taxon>Pseudomonadota</taxon>
        <taxon>Gammaproteobacteria</taxon>
        <taxon>Nevskiales</taxon>
        <taxon>Nevskiaceae</taxon>
        <taxon>Solimonas</taxon>
    </lineage>
</organism>
<dbReference type="SUPFAM" id="SSF51735">
    <property type="entry name" value="NAD(P)-binding Rossmann-fold domains"/>
    <property type="match status" value="1"/>
</dbReference>
<name>A0A6M2BS86_9GAMM</name>
<reference evidence="1 2" key="1">
    <citation type="journal article" date="2014" name="Int. J. Syst. Evol. Microbiol.">
        <title>Solimonas terrae sp. nov., isolated from soil.</title>
        <authorList>
            <person name="Kim S.J."/>
            <person name="Moon J.Y."/>
            <person name="Weon H.Y."/>
            <person name="Ahn J.H."/>
            <person name="Chen W.M."/>
            <person name="Kwon S.W."/>
        </authorList>
    </citation>
    <scope>NUCLEOTIDE SEQUENCE [LARGE SCALE GENOMIC DNA]</scope>
    <source>
        <strain evidence="1 2">KIS83-12</strain>
    </source>
</reference>
<proteinExistence type="predicted"/>
<dbReference type="RefSeq" id="WP_166256175.1">
    <property type="nucleotide sequence ID" value="NZ_JAAMOW010000005.1"/>
</dbReference>
<dbReference type="EMBL" id="JAAMOW010000005">
    <property type="protein sequence ID" value="NGY05214.1"/>
    <property type="molecule type" value="Genomic_DNA"/>
</dbReference>
<sequence>MNKVALVTGAQRSDNFARARMLAQQGLHVVVAAPEWSKAVDAALRLQLEGLSAEALHLTRRDADALEAARRQIVSLHGRLDVVVDDGEPALAH</sequence>
<dbReference type="Pfam" id="PF00106">
    <property type="entry name" value="adh_short"/>
    <property type="match status" value="1"/>
</dbReference>
<evidence type="ECO:0000313" key="2">
    <source>
        <dbReference type="Proteomes" id="UP000472676"/>
    </source>
</evidence>
<dbReference type="Proteomes" id="UP000472676">
    <property type="component" value="Unassembled WGS sequence"/>
</dbReference>
<dbReference type="InterPro" id="IPR036291">
    <property type="entry name" value="NAD(P)-bd_dom_sf"/>
</dbReference>
<dbReference type="Gene3D" id="3.40.50.720">
    <property type="entry name" value="NAD(P)-binding Rossmann-like Domain"/>
    <property type="match status" value="1"/>
</dbReference>
<dbReference type="InterPro" id="IPR002347">
    <property type="entry name" value="SDR_fam"/>
</dbReference>
<gene>
    <name evidence="1" type="ORF">G7Y85_10575</name>
</gene>
<keyword evidence="2" id="KW-1185">Reference proteome</keyword>
<dbReference type="AlphaFoldDB" id="A0A6M2BS86"/>
<protein>
    <submittedName>
        <fullName evidence="1">SDR family NAD(P)-dependent oxidoreductase</fullName>
    </submittedName>
</protein>
<accession>A0A6M2BS86</accession>
<evidence type="ECO:0000313" key="1">
    <source>
        <dbReference type="EMBL" id="NGY05214.1"/>
    </source>
</evidence>